<dbReference type="EMBL" id="JAFDVH010000010">
    <property type="protein sequence ID" value="KAG7469193.1"/>
    <property type="molecule type" value="Genomic_DNA"/>
</dbReference>
<name>A0A9D3PXQ6_MEGAT</name>
<dbReference type="InterPro" id="IPR007110">
    <property type="entry name" value="Ig-like_dom"/>
</dbReference>
<reference evidence="5" key="1">
    <citation type="submission" date="2021-01" db="EMBL/GenBank/DDBJ databases">
        <authorList>
            <person name="Zahm M."/>
            <person name="Roques C."/>
            <person name="Cabau C."/>
            <person name="Klopp C."/>
            <person name="Donnadieu C."/>
            <person name="Jouanno E."/>
            <person name="Lampietro C."/>
            <person name="Louis A."/>
            <person name="Herpin A."/>
            <person name="Echchiki A."/>
            <person name="Berthelot C."/>
            <person name="Parey E."/>
            <person name="Roest-Crollius H."/>
            <person name="Braasch I."/>
            <person name="Postlethwait J."/>
            <person name="Bobe J."/>
            <person name="Montfort J."/>
            <person name="Bouchez O."/>
            <person name="Begum T."/>
            <person name="Mejri S."/>
            <person name="Adams A."/>
            <person name="Chen W.-J."/>
            <person name="Guiguen Y."/>
        </authorList>
    </citation>
    <scope>NUCLEOTIDE SEQUENCE</scope>
    <source>
        <strain evidence="5">YG-15Mar2019-1</strain>
        <tissue evidence="5">Brain</tissue>
    </source>
</reference>
<keyword evidence="2" id="KW-1133">Transmembrane helix</keyword>
<dbReference type="SMART" id="SM00409">
    <property type="entry name" value="IG"/>
    <property type="match status" value="2"/>
</dbReference>
<keyword evidence="6" id="KW-1185">Reference proteome</keyword>
<comment type="caution">
    <text evidence="5">The sequence shown here is derived from an EMBL/GenBank/DDBJ whole genome shotgun (WGS) entry which is preliminary data.</text>
</comment>
<keyword evidence="3" id="KW-0732">Signal</keyword>
<organism evidence="5 6">
    <name type="scientific">Megalops atlanticus</name>
    <name type="common">Tarpon</name>
    <name type="synonym">Clupea gigantea</name>
    <dbReference type="NCBI Taxonomy" id="7932"/>
    <lineage>
        <taxon>Eukaryota</taxon>
        <taxon>Metazoa</taxon>
        <taxon>Chordata</taxon>
        <taxon>Craniata</taxon>
        <taxon>Vertebrata</taxon>
        <taxon>Euteleostomi</taxon>
        <taxon>Actinopterygii</taxon>
        <taxon>Neopterygii</taxon>
        <taxon>Teleostei</taxon>
        <taxon>Elopiformes</taxon>
        <taxon>Megalopidae</taxon>
        <taxon>Megalops</taxon>
    </lineage>
</organism>
<evidence type="ECO:0000313" key="6">
    <source>
        <dbReference type="Proteomes" id="UP001046870"/>
    </source>
</evidence>
<protein>
    <recommendedName>
        <fullName evidence="4">Ig-like domain-containing protein</fullName>
    </recommendedName>
</protein>
<dbReference type="PROSITE" id="PS50835">
    <property type="entry name" value="IG_LIKE"/>
    <property type="match status" value="1"/>
</dbReference>
<dbReference type="InterPro" id="IPR003599">
    <property type="entry name" value="Ig_sub"/>
</dbReference>
<feature type="region of interest" description="Disordered" evidence="1">
    <location>
        <begin position="297"/>
        <end position="317"/>
    </location>
</feature>
<evidence type="ECO:0000256" key="2">
    <source>
        <dbReference type="SAM" id="Phobius"/>
    </source>
</evidence>
<evidence type="ECO:0000256" key="1">
    <source>
        <dbReference type="SAM" id="MobiDB-lite"/>
    </source>
</evidence>
<dbReference type="InterPro" id="IPR036179">
    <property type="entry name" value="Ig-like_dom_sf"/>
</dbReference>
<dbReference type="Gene3D" id="2.60.40.10">
    <property type="entry name" value="Immunoglobulins"/>
    <property type="match status" value="2"/>
</dbReference>
<dbReference type="InterPro" id="IPR013783">
    <property type="entry name" value="Ig-like_fold"/>
</dbReference>
<evidence type="ECO:0000259" key="4">
    <source>
        <dbReference type="PROSITE" id="PS50835"/>
    </source>
</evidence>
<dbReference type="AlphaFoldDB" id="A0A9D3PXQ6"/>
<dbReference type="OrthoDB" id="10039395at2759"/>
<keyword evidence="2" id="KW-0472">Membrane</keyword>
<feature type="signal peptide" evidence="3">
    <location>
        <begin position="1"/>
        <end position="23"/>
    </location>
</feature>
<feature type="transmembrane region" description="Helical" evidence="2">
    <location>
        <begin position="244"/>
        <end position="267"/>
    </location>
</feature>
<sequence length="391" mass="43948">MNTPARLWLCCLYLQAIFSPVFSADWEAEVVPKIKALTSSCVVIPCTFTHPGHEMPTSRLRGVWHEKGDWNKKIYYEDQTKVEDNFKGRTELVGQLGKANCSLEIDEIKDHDNGPYCFRIEIDGMDKFSFVEKCVIMSMMDQPEPPKLTYPKDCEEGIPVSISCSVTHTCPSHVPSLSWKGIPDKQVMVSHKDNEHGNWETQSMLTFTPTEADDDPEITCTASFYGGKTSETSFTLNVKRKANMLHIIIPAAAAVGTAVIFGGLCILMRKKYMRRIQDLQSRGDNGIWSRLSRLSRRTRPDDYNGGPPRPEKRRSIWSRFSRRDPWNSADTSVGYRANNVTAGGVDMKVSKPRCPSPKSNPKSANVKSVNNYECGGNDIYTNADLNVYGNL</sequence>
<feature type="chain" id="PRO_5039284003" description="Ig-like domain-containing protein" evidence="3">
    <location>
        <begin position="24"/>
        <end position="391"/>
    </location>
</feature>
<evidence type="ECO:0000256" key="3">
    <source>
        <dbReference type="SAM" id="SignalP"/>
    </source>
</evidence>
<dbReference type="Proteomes" id="UP001046870">
    <property type="component" value="Chromosome 10"/>
</dbReference>
<accession>A0A9D3PXQ6</accession>
<dbReference type="PANTHER" id="PTHR46484:SF7">
    <property type="entry name" value="MYELIN-ASSOCIATED GLYCOPROTEIN-LIKE-RELATED"/>
    <property type="match status" value="1"/>
</dbReference>
<keyword evidence="2" id="KW-0812">Transmembrane</keyword>
<feature type="domain" description="Ig-like" evidence="4">
    <location>
        <begin position="146"/>
        <end position="237"/>
    </location>
</feature>
<dbReference type="PANTHER" id="PTHR46484">
    <property type="entry name" value="SI:CH211-171H4.5-RELATED"/>
    <property type="match status" value="1"/>
</dbReference>
<gene>
    <name evidence="5" type="ORF">MATL_G00126370</name>
</gene>
<proteinExistence type="predicted"/>
<dbReference type="SUPFAM" id="SSF48726">
    <property type="entry name" value="Immunoglobulin"/>
    <property type="match status" value="2"/>
</dbReference>
<evidence type="ECO:0000313" key="5">
    <source>
        <dbReference type="EMBL" id="KAG7469193.1"/>
    </source>
</evidence>